<feature type="transmembrane region" description="Helical" evidence="1">
    <location>
        <begin position="236"/>
        <end position="257"/>
    </location>
</feature>
<evidence type="ECO:0000256" key="1">
    <source>
        <dbReference type="SAM" id="Phobius"/>
    </source>
</evidence>
<proteinExistence type="predicted"/>
<feature type="transmembrane region" description="Helical" evidence="1">
    <location>
        <begin position="277"/>
        <end position="295"/>
    </location>
</feature>
<dbReference type="EMBL" id="CP027059">
    <property type="protein sequence ID" value="UQZ85365.1"/>
    <property type="molecule type" value="Genomic_DNA"/>
</dbReference>
<keyword evidence="3" id="KW-1185">Reference proteome</keyword>
<dbReference type="Pfam" id="PF19478">
    <property type="entry name" value="TrbL_2"/>
    <property type="match status" value="1"/>
</dbReference>
<reference evidence="2" key="1">
    <citation type="submission" date="2018-02" db="EMBL/GenBank/DDBJ databases">
        <authorList>
            <person name="Kim S.-K."/>
            <person name="Jung H.-I."/>
            <person name="Lee S.-W."/>
        </authorList>
    </citation>
    <scope>NUCLEOTIDE SEQUENCE</scope>
    <source>
        <strain evidence="2">SK3146</strain>
    </source>
</reference>
<name>A0ABY4RT20_9BACL</name>
<dbReference type="Proteomes" id="UP001057134">
    <property type="component" value="Chromosome"/>
</dbReference>
<sequence length="305" mass="33227">MPDEPEALHEGGRTFRLFPVYGRGEHVSKNSWVIDNLENALDTWNDKMNEIWSLVTQSPADFKGGGVWRVITDIHGALQATGLALLVLFFVIGVVKSTGSFAEVKRPEMAVKLFIRFVLAKAVVTYGLELMMALFTIVQGIISTMMGRSGFGTTEAMALPDTVAQAIEDVGFWQSIPLWIVTILGSLFITVLSFVMILSVYGRFFRIYLYTAIAPVPLSAFAGEPSQNIGKSFLKGYAAACLEGAIIVLACIIYSAFATAPPAVDSSAGAVTMVWTYIGELIFNMLVLVGTVKMADRIVREMMGL</sequence>
<evidence type="ECO:0000313" key="3">
    <source>
        <dbReference type="Proteomes" id="UP001057134"/>
    </source>
</evidence>
<feature type="transmembrane region" description="Helical" evidence="1">
    <location>
        <begin position="178"/>
        <end position="201"/>
    </location>
</feature>
<keyword evidence="1" id="KW-0812">Transmembrane</keyword>
<evidence type="ECO:0000313" key="2">
    <source>
        <dbReference type="EMBL" id="UQZ85365.1"/>
    </source>
</evidence>
<dbReference type="InterPro" id="IPR045798">
    <property type="entry name" value="TrbL_Firmicutes"/>
</dbReference>
<gene>
    <name evidence="2" type="ORF">SK3146_04654</name>
</gene>
<feature type="transmembrane region" description="Helical" evidence="1">
    <location>
        <begin position="115"/>
        <end position="138"/>
    </location>
</feature>
<accession>A0ABY4RT20</accession>
<keyword evidence="1" id="KW-0472">Membrane</keyword>
<keyword evidence="1" id="KW-1133">Transmembrane helix</keyword>
<evidence type="ECO:0008006" key="4">
    <source>
        <dbReference type="Google" id="ProtNLM"/>
    </source>
</evidence>
<protein>
    <recommendedName>
        <fullName evidence="4">TrbL/VirB6 plasmid conjugal transfer protein</fullName>
    </recommendedName>
</protein>
<organism evidence="2 3">
    <name type="scientific">Paenibacillus konkukensis</name>
    <dbReference type="NCBI Taxonomy" id="2020716"/>
    <lineage>
        <taxon>Bacteria</taxon>
        <taxon>Bacillati</taxon>
        <taxon>Bacillota</taxon>
        <taxon>Bacilli</taxon>
        <taxon>Bacillales</taxon>
        <taxon>Paenibacillaceae</taxon>
        <taxon>Paenibacillus</taxon>
    </lineage>
</organism>
<reference evidence="2" key="2">
    <citation type="journal article" date="2021" name="J Anim Sci Technol">
        <title>Complete genome sequence of Paenibacillus konkukensis sp. nov. SK3146 as a potential probiotic strain.</title>
        <authorList>
            <person name="Jung H.I."/>
            <person name="Park S."/>
            <person name="Niu K.M."/>
            <person name="Lee S.W."/>
            <person name="Kothari D."/>
            <person name="Yi K.J."/>
            <person name="Kim S.K."/>
        </authorList>
    </citation>
    <scope>NUCLEOTIDE SEQUENCE</scope>
    <source>
        <strain evidence="2">SK3146</strain>
    </source>
</reference>
<feature type="transmembrane region" description="Helical" evidence="1">
    <location>
        <begin position="77"/>
        <end position="95"/>
    </location>
</feature>